<dbReference type="EMBL" id="CABO01000018">
    <property type="protein sequence ID" value="CBI01376.1"/>
    <property type="molecule type" value="Genomic_DNA"/>
</dbReference>
<dbReference type="PANTHER" id="PTHR37820:SF1">
    <property type="entry name" value="CELL DIVISION PROTEIN FTSQ"/>
    <property type="match status" value="1"/>
</dbReference>
<proteinExistence type="predicted"/>
<accession>E6Q2G6</accession>
<feature type="compositionally biased region" description="Polar residues" evidence="8">
    <location>
        <begin position="274"/>
        <end position="287"/>
    </location>
</feature>
<dbReference type="AlphaFoldDB" id="E6Q2G6"/>
<dbReference type="Pfam" id="PF08478">
    <property type="entry name" value="POTRA_1"/>
    <property type="match status" value="1"/>
</dbReference>
<evidence type="ECO:0000256" key="3">
    <source>
        <dbReference type="ARBA" id="ARBA00022618"/>
    </source>
</evidence>
<keyword evidence="2" id="KW-1003">Cell membrane</keyword>
<evidence type="ECO:0000256" key="7">
    <source>
        <dbReference type="ARBA" id="ARBA00023306"/>
    </source>
</evidence>
<reference evidence="10" key="1">
    <citation type="submission" date="2009-10" db="EMBL/GenBank/DDBJ databases">
        <title>Diversity of trophic interactions inside an arsenic-rich microbial ecosystem.</title>
        <authorList>
            <person name="Bertin P.N."/>
            <person name="Heinrich-Salmeron A."/>
            <person name="Pelletier E."/>
            <person name="Goulhen-Chollet F."/>
            <person name="Arsene-Ploetze F."/>
            <person name="Gallien S."/>
            <person name="Calteau A."/>
            <person name="Vallenet D."/>
            <person name="Casiot C."/>
            <person name="Chane-Woon-Ming B."/>
            <person name="Giloteaux L."/>
            <person name="Barakat M."/>
            <person name="Bonnefoy V."/>
            <person name="Bruneel O."/>
            <person name="Chandler M."/>
            <person name="Cleiss J."/>
            <person name="Duran R."/>
            <person name="Elbaz-Poulichet F."/>
            <person name="Fonknechten N."/>
            <person name="Lauga B."/>
            <person name="Mornico D."/>
            <person name="Ortet P."/>
            <person name="Schaeffer C."/>
            <person name="Siguier P."/>
            <person name="Alexander Thil Smith A."/>
            <person name="Van Dorsselaer A."/>
            <person name="Weissenbach J."/>
            <person name="Medigue C."/>
            <person name="Le Paslier D."/>
        </authorList>
    </citation>
    <scope>NUCLEOTIDE SEQUENCE</scope>
</reference>
<keyword evidence="5" id="KW-1133">Transmembrane helix</keyword>
<evidence type="ECO:0000313" key="10">
    <source>
        <dbReference type="EMBL" id="CBI01376.1"/>
    </source>
</evidence>
<dbReference type="Gene3D" id="3.10.20.310">
    <property type="entry name" value="membrane protein fhac"/>
    <property type="match status" value="1"/>
</dbReference>
<keyword evidence="7" id="KW-0131">Cell cycle</keyword>
<evidence type="ECO:0000256" key="2">
    <source>
        <dbReference type="ARBA" id="ARBA00022475"/>
    </source>
</evidence>
<dbReference type="InterPro" id="IPR050487">
    <property type="entry name" value="FtsQ_DivIB"/>
</dbReference>
<feature type="region of interest" description="Disordered" evidence="8">
    <location>
        <begin position="265"/>
        <end position="305"/>
    </location>
</feature>
<protein>
    <recommendedName>
        <fullName evidence="9">POTRA domain-containing protein</fullName>
    </recommendedName>
</protein>
<dbReference type="PANTHER" id="PTHR37820">
    <property type="entry name" value="CELL DIVISION PROTEIN DIVIB"/>
    <property type="match status" value="1"/>
</dbReference>
<evidence type="ECO:0000256" key="1">
    <source>
        <dbReference type="ARBA" id="ARBA00004370"/>
    </source>
</evidence>
<dbReference type="PROSITE" id="PS51779">
    <property type="entry name" value="POTRA"/>
    <property type="match status" value="1"/>
</dbReference>
<feature type="domain" description="POTRA" evidence="9">
    <location>
        <begin position="43"/>
        <end position="111"/>
    </location>
</feature>
<gene>
    <name evidence="10" type="ORF">CARN4_0634</name>
</gene>
<keyword evidence="3" id="KW-0132">Cell division</keyword>
<comment type="caution">
    <text evidence="10">The sequence shown here is derived from an EMBL/GenBank/DDBJ whole genome shotgun (WGS) entry which is preliminary data.</text>
</comment>
<evidence type="ECO:0000259" key="9">
    <source>
        <dbReference type="PROSITE" id="PS51779"/>
    </source>
</evidence>
<keyword evidence="6" id="KW-0472">Membrane</keyword>
<name>E6Q2G6_9ZZZZ</name>
<evidence type="ECO:0000256" key="6">
    <source>
        <dbReference type="ARBA" id="ARBA00023136"/>
    </source>
</evidence>
<evidence type="ECO:0000256" key="4">
    <source>
        <dbReference type="ARBA" id="ARBA00022692"/>
    </source>
</evidence>
<organism evidence="10">
    <name type="scientific">mine drainage metagenome</name>
    <dbReference type="NCBI Taxonomy" id="410659"/>
    <lineage>
        <taxon>unclassified sequences</taxon>
        <taxon>metagenomes</taxon>
        <taxon>ecological metagenomes</taxon>
    </lineage>
</organism>
<comment type="subcellular location">
    <subcellularLocation>
        <location evidence="1">Membrane</location>
    </subcellularLocation>
</comment>
<dbReference type="InterPro" id="IPR034746">
    <property type="entry name" value="POTRA"/>
</dbReference>
<dbReference type="GO" id="GO:0005886">
    <property type="term" value="C:plasma membrane"/>
    <property type="evidence" value="ECO:0007669"/>
    <property type="project" value="TreeGrafter"/>
</dbReference>
<sequence>MNVDRPGRRRGRRSRLRPFALAALVVALLLGAGFAWAASWPGFRPGRITVYGNQRVSTTSILAAASIDPRINIWLQSSAGIAARVLRLHAIARVAVHRSLPNRLSMVIRERTPVARLVAGDGSCVVDRRGFLFLALPKDRALPAVITEQRLCAERRLSAASRTMRLLSVLRLADAAGVRFAALSHDRYGEDRGVLADGTLIYIGDGTHLGRKFAELRALEERLRGSWAKVKALDLRAPSTPVVVDGRKIEGGGLLRINARTGRDRRELHRLPAKTSSSRSHAVSKNLSLGARQRASSPNRSASLP</sequence>
<evidence type="ECO:0000256" key="8">
    <source>
        <dbReference type="SAM" id="MobiDB-lite"/>
    </source>
</evidence>
<feature type="compositionally biased region" description="Polar residues" evidence="8">
    <location>
        <begin position="294"/>
        <end position="305"/>
    </location>
</feature>
<keyword evidence="4" id="KW-0812">Transmembrane</keyword>
<evidence type="ECO:0000256" key="5">
    <source>
        <dbReference type="ARBA" id="ARBA00022989"/>
    </source>
</evidence>
<dbReference type="GO" id="GO:0051301">
    <property type="term" value="P:cell division"/>
    <property type="evidence" value="ECO:0007669"/>
    <property type="project" value="UniProtKB-KW"/>
</dbReference>
<dbReference type="InterPro" id="IPR013685">
    <property type="entry name" value="POTRA_FtsQ_type"/>
</dbReference>